<feature type="transmembrane region" description="Helical" evidence="7">
    <location>
        <begin position="34"/>
        <end position="53"/>
    </location>
</feature>
<dbReference type="AlphaFoldDB" id="A0A518I152"/>
<dbReference type="Gene3D" id="3.40.50.12790">
    <property type="entry name" value="FHIPEP family, domain 4"/>
    <property type="match status" value="1"/>
</dbReference>
<dbReference type="Proteomes" id="UP000319004">
    <property type="component" value="Chromosome"/>
</dbReference>
<keyword evidence="9" id="KW-1185">Reference proteome</keyword>
<feature type="transmembrane region" description="Helical" evidence="7">
    <location>
        <begin position="280"/>
        <end position="304"/>
    </location>
</feature>
<dbReference type="PRINTS" id="PR00949">
    <property type="entry name" value="TYPE3IMAPROT"/>
</dbReference>
<proteinExistence type="inferred from homology"/>
<dbReference type="PIRSF" id="PIRSF005419">
    <property type="entry name" value="FlhA"/>
    <property type="match status" value="1"/>
</dbReference>
<keyword evidence="6 7" id="KW-0472">Membrane</keyword>
<evidence type="ECO:0000256" key="1">
    <source>
        <dbReference type="ARBA" id="ARBA00004651"/>
    </source>
</evidence>
<keyword evidence="8" id="KW-0969">Cilium</keyword>
<keyword evidence="5 7" id="KW-1133">Transmembrane helix</keyword>
<evidence type="ECO:0000313" key="8">
    <source>
        <dbReference type="EMBL" id="QDV46798.1"/>
    </source>
</evidence>
<keyword evidence="8" id="KW-0966">Cell projection</keyword>
<dbReference type="RefSeq" id="WP_145390942.1">
    <property type="nucleotide sequence ID" value="NZ_CP037423.1"/>
</dbReference>
<evidence type="ECO:0000256" key="2">
    <source>
        <dbReference type="ARBA" id="ARBA00008835"/>
    </source>
</evidence>
<feature type="transmembrane region" description="Helical" evidence="7">
    <location>
        <begin position="240"/>
        <end position="259"/>
    </location>
</feature>
<dbReference type="Gene3D" id="3.40.30.60">
    <property type="entry name" value="FHIPEP family, domain 1"/>
    <property type="match status" value="1"/>
</dbReference>
<comment type="similarity">
    <text evidence="2">Belongs to the FHIPEP (flagella/HR/invasion proteins export pore) family.</text>
</comment>
<gene>
    <name evidence="8" type="primary">flhA_2</name>
    <name evidence="8" type="ORF">Enr13x_67070</name>
</gene>
<keyword evidence="3" id="KW-1003">Cell membrane</keyword>
<dbReference type="KEGG" id="snep:Enr13x_67070"/>
<dbReference type="PANTHER" id="PTHR30161:SF1">
    <property type="entry name" value="FLAGELLAR BIOSYNTHESIS PROTEIN FLHA-RELATED"/>
    <property type="match status" value="1"/>
</dbReference>
<sequence>MSPIQRIRPWLLPIGVMACLVVILMPLPTVIMDFLLAGNIALAVVILLTTIHVATPLEFSVFPTLLLATTLSRLVLNIATTRLILSDAPTAGEDAAGGVIRTFGQFVAGNQIEVGLVLFLILVVVQFVVITKGATRISEVAARFALDGMPGRQSAIDADLNAGNIDAATAAGKRDDLIAEADFYAAMDGAGKFVRGDAVAGLVITAINIIGGLYLGIVVSGMGLADAASVFTKLTIGDGLVSQIPSLLISLSAGVLVTRGARRTNLSDNFVTQLLGNSKALVIAGGFLLVLVITGLPPIPLILLGSGCVLIATTLDRNAKQQAAQAQRERETEAQAATPTQKRVEDFLTVDPLEVAIGLGLLPLADPIRGGDLMQRIASLRNQMAAEIGIVLPKVRVRDDATLGQQEYEIRLFGDFVARGELRVDRLLASGDGRTTGKLDGETVHEFGGTTSIWIDPAGREQAMIYGFKTRTAPGVLADHLEQVARAHADELLSHDATKHLLDELRQVAPALVDDLVPARLSINDVQKVLQGLLREAIPIRQLGIILEALGDAAARSSDASEQIESVRRRLARTLCSQLRDEQRTLRVVTLESSAAEPLQPLNGPAGQGEIWADGQGGTGATSQLEIRHNKTQDVTCDAIRQAVKNLSSEGYPPVLLVGPHLRRRVKQVTEEAGIWTHVLSTNEITTDTQLEISSTVGRPTSSAAA</sequence>
<dbReference type="Gene3D" id="1.10.8.540">
    <property type="entry name" value="FHIPEP family, domain 3"/>
    <property type="match status" value="1"/>
</dbReference>
<keyword evidence="8" id="KW-0282">Flagellum</keyword>
<name>A0A518I152_9BACT</name>
<evidence type="ECO:0000256" key="7">
    <source>
        <dbReference type="SAM" id="Phobius"/>
    </source>
</evidence>
<dbReference type="GO" id="GO:0009306">
    <property type="term" value="P:protein secretion"/>
    <property type="evidence" value="ECO:0007669"/>
    <property type="project" value="InterPro"/>
</dbReference>
<protein>
    <submittedName>
        <fullName evidence="8">Flagellar biosynthesis protein FlhA</fullName>
    </submittedName>
</protein>
<evidence type="ECO:0000256" key="6">
    <source>
        <dbReference type="ARBA" id="ARBA00023136"/>
    </source>
</evidence>
<dbReference type="InterPro" id="IPR001712">
    <property type="entry name" value="T3SS_FHIPEP"/>
</dbReference>
<comment type="subcellular location">
    <subcellularLocation>
        <location evidence="1">Cell membrane</location>
        <topology evidence="1">Multi-pass membrane protein</topology>
    </subcellularLocation>
</comment>
<dbReference type="InterPro" id="IPR042196">
    <property type="entry name" value="FHIPEP_4"/>
</dbReference>
<dbReference type="GO" id="GO:0005886">
    <property type="term" value="C:plasma membrane"/>
    <property type="evidence" value="ECO:0007669"/>
    <property type="project" value="UniProtKB-SubCell"/>
</dbReference>
<keyword evidence="4 7" id="KW-0812">Transmembrane</keyword>
<evidence type="ECO:0000256" key="4">
    <source>
        <dbReference type="ARBA" id="ARBA00022692"/>
    </source>
</evidence>
<dbReference type="InterPro" id="IPR042193">
    <property type="entry name" value="FHIPEP_3"/>
</dbReference>
<accession>A0A518I152</accession>
<feature type="transmembrane region" description="Helical" evidence="7">
    <location>
        <begin position="199"/>
        <end position="220"/>
    </location>
</feature>
<evidence type="ECO:0000313" key="9">
    <source>
        <dbReference type="Proteomes" id="UP000319004"/>
    </source>
</evidence>
<feature type="transmembrane region" description="Helical" evidence="7">
    <location>
        <begin position="7"/>
        <end position="28"/>
    </location>
</feature>
<dbReference type="PROSITE" id="PS51257">
    <property type="entry name" value="PROKAR_LIPOPROTEIN"/>
    <property type="match status" value="1"/>
</dbReference>
<organism evidence="8 9">
    <name type="scientific">Stieleria neptunia</name>
    <dbReference type="NCBI Taxonomy" id="2527979"/>
    <lineage>
        <taxon>Bacteria</taxon>
        <taxon>Pseudomonadati</taxon>
        <taxon>Planctomycetota</taxon>
        <taxon>Planctomycetia</taxon>
        <taxon>Pirellulales</taxon>
        <taxon>Pirellulaceae</taxon>
        <taxon>Stieleria</taxon>
    </lineage>
</organism>
<dbReference type="PANTHER" id="PTHR30161">
    <property type="entry name" value="FLAGELLAR EXPORT PROTEIN, MEMBRANE FLHA SUBUNIT-RELATED"/>
    <property type="match status" value="1"/>
</dbReference>
<evidence type="ECO:0000256" key="3">
    <source>
        <dbReference type="ARBA" id="ARBA00022475"/>
    </source>
</evidence>
<dbReference type="GO" id="GO:0044780">
    <property type="term" value="P:bacterial-type flagellum assembly"/>
    <property type="evidence" value="ECO:0007669"/>
    <property type="project" value="TreeGrafter"/>
</dbReference>
<dbReference type="InterPro" id="IPR042194">
    <property type="entry name" value="FHIPEP_1"/>
</dbReference>
<reference evidence="8 9" key="1">
    <citation type="submission" date="2019-03" db="EMBL/GenBank/DDBJ databases">
        <title>Deep-cultivation of Planctomycetes and their phenomic and genomic characterization uncovers novel biology.</title>
        <authorList>
            <person name="Wiegand S."/>
            <person name="Jogler M."/>
            <person name="Boedeker C."/>
            <person name="Pinto D."/>
            <person name="Vollmers J."/>
            <person name="Rivas-Marin E."/>
            <person name="Kohn T."/>
            <person name="Peeters S.H."/>
            <person name="Heuer A."/>
            <person name="Rast P."/>
            <person name="Oberbeckmann S."/>
            <person name="Bunk B."/>
            <person name="Jeske O."/>
            <person name="Meyerdierks A."/>
            <person name="Storesund J.E."/>
            <person name="Kallscheuer N."/>
            <person name="Luecker S."/>
            <person name="Lage O.M."/>
            <person name="Pohl T."/>
            <person name="Merkel B.J."/>
            <person name="Hornburger P."/>
            <person name="Mueller R.-W."/>
            <person name="Bruemmer F."/>
            <person name="Labrenz M."/>
            <person name="Spormann A.M."/>
            <person name="Op den Camp H."/>
            <person name="Overmann J."/>
            <person name="Amann R."/>
            <person name="Jetten M.S.M."/>
            <person name="Mascher T."/>
            <person name="Medema M.H."/>
            <person name="Devos D.P."/>
            <person name="Kaster A.-K."/>
            <person name="Ovreas L."/>
            <person name="Rohde M."/>
            <person name="Galperin M.Y."/>
            <person name="Jogler C."/>
        </authorList>
    </citation>
    <scope>NUCLEOTIDE SEQUENCE [LARGE SCALE GENOMIC DNA]</scope>
    <source>
        <strain evidence="8 9">Enr13</strain>
    </source>
</reference>
<dbReference type="OrthoDB" id="9759185at2"/>
<dbReference type="Pfam" id="PF00771">
    <property type="entry name" value="FHIPEP"/>
    <property type="match status" value="1"/>
</dbReference>
<feature type="transmembrane region" description="Helical" evidence="7">
    <location>
        <begin position="112"/>
        <end position="130"/>
    </location>
</feature>
<evidence type="ECO:0000256" key="5">
    <source>
        <dbReference type="ARBA" id="ARBA00022989"/>
    </source>
</evidence>
<dbReference type="EMBL" id="CP037423">
    <property type="protein sequence ID" value="QDV46798.1"/>
    <property type="molecule type" value="Genomic_DNA"/>
</dbReference>